<dbReference type="GO" id="GO:0006508">
    <property type="term" value="P:proteolysis"/>
    <property type="evidence" value="ECO:0007669"/>
    <property type="project" value="InterPro"/>
</dbReference>
<protein>
    <recommendedName>
        <fullName evidence="6">Peptidase A1 domain-containing protein</fullName>
    </recommendedName>
</protein>
<feature type="chain" id="PRO_5043673794" description="Peptidase A1 domain-containing protein" evidence="5">
    <location>
        <begin position="26"/>
        <end position="451"/>
    </location>
</feature>
<feature type="domain" description="Peptidase A1" evidence="6">
    <location>
        <begin position="48"/>
        <end position="435"/>
    </location>
</feature>
<dbReference type="Gene3D" id="2.40.70.10">
    <property type="entry name" value="Acid Proteases"/>
    <property type="match status" value="2"/>
</dbReference>
<feature type="signal peptide" evidence="5">
    <location>
        <begin position="1"/>
        <end position="25"/>
    </location>
</feature>
<dbReference type="InterPro" id="IPR032799">
    <property type="entry name" value="TAXi_C"/>
</dbReference>
<organism evidence="7 8">
    <name type="scientific">Lupinus luteus</name>
    <name type="common">European yellow lupine</name>
    <dbReference type="NCBI Taxonomy" id="3873"/>
    <lineage>
        <taxon>Eukaryota</taxon>
        <taxon>Viridiplantae</taxon>
        <taxon>Streptophyta</taxon>
        <taxon>Embryophyta</taxon>
        <taxon>Tracheophyta</taxon>
        <taxon>Spermatophyta</taxon>
        <taxon>Magnoliopsida</taxon>
        <taxon>eudicotyledons</taxon>
        <taxon>Gunneridae</taxon>
        <taxon>Pentapetalae</taxon>
        <taxon>rosids</taxon>
        <taxon>fabids</taxon>
        <taxon>Fabales</taxon>
        <taxon>Fabaceae</taxon>
        <taxon>Papilionoideae</taxon>
        <taxon>50 kb inversion clade</taxon>
        <taxon>genistoids sensu lato</taxon>
        <taxon>core genistoids</taxon>
        <taxon>Genisteae</taxon>
        <taxon>Lupinus</taxon>
    </lineage>
</organism>
<comment type="subcellular location">
    <subcellularLocation>
        <location evidence="1">Secreted</location>
        <location evidence="1">Extracellular space</location>
    </subcellularLocation>
</comment>
<evidence type="ECO:0000256" key="4">
    <source>
        <dbReference type="ARBA" id="ARBA00022729"/>
    </source>
</evidence>
<evidence type="ECO:0000259" key="6">
    <source>
        <dbReference type="PROSITE" id="PS51767"/>
    </source>
</evidence>
<proteinExistence type="inferred from homology"/>
<dbReference type="InterPro" id="IPR032861">
    <property type="entry name" value="TAXi_N"/>
</dbReference>
<evidence type="ECO:0000256" key="2">
    <source>
        <dbReference type="ARBA" id="ARBA00007447"/>
    </source>
</evidence>
<reference evidence="7 8" key="1">
    <citation type="submission" date="2024-03" db="EMBL/GenBank/DDBJ databases">
        <authorList>
            <person name="Martinez-Hernandez J."/>
        </authorList>
    </citation>
    <scope>NUCLEOTIDE SEQUENCE [LARGE SCALE GENOMIC DNA]</scope>
</reference>
<dbReference type="InterPro" id="IPR021109">
    <property type="entry name" value="Peptidase_aspartic_dom_sf"/>
</dbReference>
<comment type="similarity">
    <text evidence="2">Belongs to the peptidase A1 family.</text>
</comment>
<keyword evidence="8" id="KW-1185">Reference proteome</keyword>
<accession>A0AAV1YAW6</accession>
<dbReference type="PANTHER" id="PTHR47965">
    <property type="entry name" value="ASPARTYL PROTEASE-RELATED"/>
    <property type="match status" value="1"/>
</dbReference>
<dbReference type="Proteomes" id="UP001497480">
    <property type="component" value="Unassembled WGS sequence"/>
</dbReference>
<dbReference type="PROSITE" id="PS51767">
    <property type="entry name" value="PEPTIDASE_A1"/>
    <property type="match status" value="1"/>
</dbReference>
<dbReference type="GO" id="GO:0005576">
    <property type="term" value="C:extracellular region"/>
    <property type="evidence" value="ECO:0007669"/>
    <property type="project" value="UniProtKB-SubCell"/>
</dbReference>
<gene>
    <name evidence="7" type="ORF">LLUT_LOCUS31759</name>
</gene>
<dbReference type="Pfam" id="PF14543">
    <property type="entry name" value="TAXi_N"/>
    <property type="match status" value="1"/>
</dbReference>
<dbReference type="PANTHER" id="PTHR47965:SF83">
    <property type="entry name" value="NEPENTHESIN-RELATED"/>
    <property type="match status" value="1"/>
</dbReference>
<name>A0AAV1YAW6_LUPLU</name>
<evidence type="ECO:0000313" key="7">
    <source>
        <dbReference type="EMBL" id="CAL0330699.1"/>
    </source>
</evidence>
<evidence type="ECO:0000256" key="5">
    <source>
        <dbReference type="SAM" id="SignalP"/>
    </source>
</evidence>
<keyword evidence="3" id="KW-0964">Secreted</keyword>
<dbReference type="FunFam" id="2.40.70.10:FF:000041">
    <property type="entry name" value="Basic 7S globulin"/>
    <property type="match status" value="1"/>
</dbReference>
<dbReference type="Pfam" id="PF14541">
    <property type="entry name" value="TAXi_C"/>
    <property type="match status" value="1"/>
</dbReference>
<dbReference type="FunFam" id="2.40.70.10:FF:000096">
    <property type="entry name" value="Basic 7S globulin"/>
    <property type="match status" value="1"/>
</dbReference>
<dbReference type="SUPFAM" id="SSF50630">
    <property type="entry name" value="Acid proteases"/>
    <property type="match status" value="1"/>
</dbReference>
<evidence type="ECO:0000256" key="1">
    <source>
        <dbReference type="ARBA" id="ARBA00004239"/>
    </source>
</evidence>
<dbReference type="GO" id="GO:0004190">
    <property type="term" value="F:aspartic-type endopeptidase activity"/>
    <property type="evidence" value="ECO:0007669"/>
    <property type="project" value="InterPro"/>
</dbReference>
<keyword evidence="4 5" id="KW-0732">Signal</keyword>
<sequence length="451" mass="49711">MSSSNAMHFFFFFFLLLSLLSLSVAFKSIKPHHAFHLPINKDPSTLQYYTSIQMGTPPVKLDVVIDIRERFLWFECGNKYNSTTYKPLHCGTKQCKIAKGTDCINCTNHPLKTGCTNNTCGVEPYNPFGEFFVSGDVGEDILSSIYTTNASSLVVSNTYIPSFISSCVYPQKFGVDGFLGGLAKGKKGVLGLARTSLSLPTQVANKYKLHRKFALCLPSSSKEKGHNGDLILGGDPYFFPHLKASKILNYTPLVFNRHSTGPIFDNDPSTEYFIRLKSIKVDNQVLNFNTSLLLINKEGHGGTKLSTVIPYTKLHTSIYEPLVNYFVNRASVRKIKRVEAVAPFGACFDSRSISNSISGPDVPTIDLLLKGGVKWTIYGANSMVKVDKKNVLCLAFVDGGLEPTTPLATSIIIGGHQLEDNLLEFDLLSLKFGFTSSLLLRNSTCSHSTTF</sequence>
<dbReference type="EMBL" id="CAXHTB010000022">
    <property type="protein sequence ID" value="CAL0330699.1"/>
    <property type="molecule type" value="Genomic_DNA"/>
</dbReference>
<evidence type="ECO:0000256" key="3">
    <source>
        <dbReference type="ARBA" id="ARBA00022525"/>
    </source>
</evidence>
<dbReference type="InterPro" id="IPR033121">
    <property type="entry name" value="PEPTIDASE_A1"/>
</dbReference>
<comment type="caution">
    <text evidence="7">The sequence shown here is derived from an EMBL/GenBank/DDBJ whole genome shotgun (WGS) entry which is preliminary data.</text>
</comment>
<dbReference type="AlphaFoldDB" id="A0AAV1YAW6"/>
<evidence type="ECO:0000313" key="8">
    <source>
        <dbReference type="Proteomes" id="UP001497480"/>
    </source>
</evidence>
<dbReference type="InterPro" id="IPR001461">
    <property type="entry name" value="Aspartic_peptidase_A1"/>
</dbReference>